<dbReference type="InterPro" id="IPR027417">
    <property type="entry name" value="P-loop_NTPase"/>
</dbReference>
<dbReference type="GO" id="GO:0007018">
    <property type="term" value="P:microtubule-based movement"/>
    <property type="evidence" value="ECO:0007669"/>
    <property type="project" value="InterPro"/>
</dbReference>
<dbReference type="InterPro" id="IPR041228">
    <property type="entry name" value="Dynein_C"/>
</dbReference>
<feature type="domain" description="Dynein heavy chain ATP-binding dynein motor region" evidence="3">
    <location>
        <begin position="50"/>
        <end position="277"/>
    </location>
</feature>
<feature type="domain" description="Dynein heavy chain region D6 P-loop" evidence="2">
    <location>
        <begin position="536"/>
        <end position="644"/>
    </location>
</feature>
<dbReference type="GO" id="GO:0045505">
    <property type="term" value="F:dynein intermediate chain binding"/>
    <property type="evidence" value="ECO:0007669"/>
    <property type="project" value="InterPro"/>
</dbReference>
<dbReference type="FunFam" id="1.10.8.720:FF:000003">
    <property type="entry name" value="Cytoplasmic dynein heavy chain 2"/>
    <property type="match status" value="1"/>
</dbReference>
<dbReference type="AlphaFoldDB" id="A0A7R9XUE5"/>
<dbReference type="Gene3D" id="1.20.1270.280">
    <property type="match status" value="1"/>
</dbReference>
<accession>A0A7R9XUE5</accession>
<dbReference type="Gene3D" id="6.10.140.1060">
    <property type="match status" value="1"/>
</dbReference>
<evidence type="ECO:0000259" key="2">
    <source>
        <dbReference type="Pfam" id="PF03028"/>
    </source>
</evidence>
<evidence type="ECO:0000256" key="1">
    <source>
        <dbReference type="SAM" id="Coils"/>
    </source>
</evidence>
<dbReference type="InterPro" id="IPR035706">
    <property type="entry name" value="AAA_9"/>
</dbReference>
<dbReference type="InterPro" id="IPR041658">
    <property type="entry name" value="AAA_lid_11"/>
</dbReference>
<dbReference type="GO" id="GO:0008569">
    <property type="term" value="F:minus-end-directed microtubule motor activity"/>
    <property type="evidence" value="ECO:0007669"/>
    <property type="project" value="InterPro"/>
</dbReference>
<sequence length="1128" mass="121989">MMLAAASITYLAPQAEEMRANYTRQWTSAMGMEGFDLARFMSSESEMLLWKAEGLPADPLSAANAVCVLNSTQPPLIVDPSSHTAHWLETHLRGSGAKGDSSGSSVESVAMHEERFTNALELAVRFGKTIVVREADHIEPILYPILRKDLVRQGPRLAVQVGDKLVDYNEDFRLFLVTRSPAPSLPPDARHLVTSINCNVTRGGVESQLLGIAITHEQPELERQKSELLKKEEELRLELVTLEEALLDALATSEGNLLENRALISSLEETKVKAVTIEKSLEEAHKLQVTLDAQRSVYKPLASRGAALFFLLGDLSHLSHMYRFSQSTFQRLFERALESEAPANDLGARMSVLLATLLSLVHGYVVRTLFKADRLTFGMHLAHAIAAEAIAGRAAGGDTLDAEEGMSDPAWDHFLGQAAMEGGAGADGRAPAWVPNERAHKFAALASAFPEVGHACAQAGQEWASWAAQPQCEASFPQGVAGSSASPLARLMLVDAVRPDRLQAAMEAYVCEALGCRTLPAPSGGLARLHAESISSEPVVFITSTGSDPSQELEEFAGRMVGLERFRQVAMGQGQAEPALALLRECAAKGDWLCLKNLHLSLSFLPILEKEIHALEPHESFRLFCTTQEHDGVPAGLLANSLKVSYESPPGIKKNLQRSYDAWPTTFVGQGSVARAQMLFCLAWFNAIVQERRTYGVQGWTKFYEFSFADLRCASDILEIACKGGDSSGIKWKYLHGLLAQAIYGGRVDNPYDVRVLNAYLRRYFCQQAVSGRPMPGTGLLLPTSTNHRDYLELIASMPDADTPALFSLSPNVQRTVVQANADSVRSRLRELRSASLLASTAGSGFSRERWAVSLGPIMRQWESLMTGAPQLREGFKRAGGRGANTQLSPIAAFVELEGSNGRKVVRAIDQTLAAIGAVLRGRDMLTAETKADAEALLASCVPASWDTLWEGPKEPLAYCRAAARLAGALDGWQRAATDGSLLARPLDLGQLFNPARFLKALAQQAARGLRVPLEALALRTSFTATGAPANGCLLEGLSIEGAAIQGGVLVEVAPDAPNLAPAPPCAIEWVARGHAAADMSTSTSMLRVPLYFDYGRSAALCELEVACPASDIDNWILHAPAFFTAQH</sequence>
<feature type="coiled-coil region" evidence="1">
    <location>
        <begin position="218"/>
        <end position="245"/>
    </location>
</feature>
<dbReference type="Gene3D" id="1.10.8.1220">
    <property type="match status" value="1"/>
</dbReference>
<dbReference type="Pfam" id="PF12781">
    <property type="entry name" value="AAA_9"/>
    <property type="match status" value="1"/>
</dbReference>
<dbReference type="PANTHER" id="PTHR45703">
    <property type="entry name" value="DYNEIN HEAVY CHAIN"/>
    <property type="match status" value="1"/>
</dbReference>
<evidence type="ECO:0000259" key="4">
    <source>
        <dbReference type="Pfam" id="PF18198"/>
    </source>
</evidence>
<name>A0A7R9XUE5_9VIRI</name>
<proteinExistence type="predicted"/>
<dbReference type="InterPro" id="IPR026983">
    <property type="entry name" value="DHC"/>
</dbReference>
<dbReference type="InterPro" id="IPR004273">
    <property type="entry name" value="Dynein_heavy_D6_P-loop"/>
</dbReference>
<evidence type="ECO:0000259" key="5">
    <source>
        <dbReference type="Pfam" id="PF18199"/>
    </source>
</evidence>
<dbReference type="FunFam" id="3.40.50.300:FF:000598">
    <property type="entry name" value="Dynein cytoplasmic 2 heavy chain 1"/>
    <property type="match status" value="1"/>
</dbReference>
<dbReference type="Gene3D" id="1.10.8.720">
    <property type="entry name" value="Region D6 of dynein motor"/>
    <property type="match status" value="1"/>
</dbReference>
<dbReference type="Pfam" id="PF18198">
    <property type="entry name" value="AAA_lid_11"/>
    <property type="match status" value="1"/>
</dbReference>
<organism evidence="6">
    <name type="scientific">Prasinoderma coloniale</name>
    <dbReference type="NCBI Taxonomy" id="156133"/>
    <lineage>
        <taxon>Eukaryota</taxon>
        <taxon>Viridiplantae</taxon>
        <taxon>Prasinodermophyta</taxon>
        <taxon>Prasinodermophyceae</taxon>
        <taxon>Prasinodermales</taxon>
        <taxon>Prasinodermaceae</taxon>
        <taxon>Prasinoderma</taxon>
    </lineage>
</organism>
<dbReference type="InterPro" id="IPR043160">
    <property type="entry name" value="Dynein_C_barrel"/>
</dbReference>
<evidence type="ECO:0000313" key="6">
    <source>
        <dbReference type="EMBL" id="CAD8229358.1"/>
    </source>
</evidence>
<dbReference type="Gene3D" id="3.10.490.20">
    <property type="match status" value="1"/>
</dbReference>
<dbReference type="InterPro" id="IPR042219">
    <property type="entry name" value="AAA_lid_11_sf"/>
</dbReference>
<protein>
    <submittedName>
        <fullName evidence="6">Uncharacterized protein</fullName>
    </submittedName>
</protein>
<dbReference type="Pfam" id="PF03028">
    <property type="entry name" value="Dynein_heavy"/>
    <property type="match status" value="1"/>
</dbReference>
<reference evidence="6" key="1">
    <citation type="submission" date="2021-01" db="EMBL/GenBank/DDBJ databases">
        <authorList>
            <person name="Corre E."/>
            <person name="Pelletier E."/>
            <person name="Niang G."/>
            <person name="Scheremetjew M."/>
            <person name="Finn R."/>
            <person name="Kale V."/>
            <person name="Holt S."/>
            <person name="Cochrane G."/>
            <person name="Meng A."/>
            <person name="Brown T."/>
            <person name="Cohen L."/>
        </authorList>
    </citation>
    <scope>NUCLEOTIDE SEQUENCE</scope>
    <source>
        <strain evidence="6">CCMP1413</strain>
    </source>
</reference>
<evidence type="ECO:0000259" key="3">
    <source>
        <dbReference type="Pfam" id="PF12781"/>
    </source>
</evidence>
<dbReference type="EMBL" id="HBDZ01001191">
    <property type="protein sequence ID" value="CAD8229358.1"/>
    <property type="molecule type" value="Transcribed_RNA"/>
</dbReference>
<dbReference type="PANTHER" id="PTHR45703:SF22">
    <property type="entry name" value="DYNEIN CYTOPLASMIC 2 HEAVY CHAIN 1"/>
    <property type="match status" value="1"/>
</dbReference>
<dbReference type="Pfam" id="PF18199">
    <property type="entry name" value="Dynein_C"/>
    <property type="match status" value="1"/>
</dbReference>
<keyword evidence="1" id="KW-0175">Coiled coil</keyword>
<feature type="domain" description="Dynein heavy chain C-terminal" evidence="5">
    <location>
        <begin position="844"/>
        <end position="1123"/>
    </location>
</feature>
<gene>
    <name evidence="6" type="ORF">PCOL08062_LOCUS942</name>
</gene>
<dbReference type="GO" id="GO:0051959">
    <property type="term" value="F:dynein light intermediate chain binding"/>
    <property type="evidence" value="ECO:0007669"/>
    <property type="project" value="InterPro"/>
</dbReference>
<dbReference type="Gene3D" id="3.40.50.300">
    <property type="entry name" value="P-loop containing nucleotide triphosphate hydrolases"/>
    <property type="match status" value="2"/>
</dbReference>
<dbReference type="GO" id="GO:0030286">
    <property type="term" value="C:dynein complex"/>
    <property type="evidence" value="ECO:0007669"/>
    <property type="project" value="InterPro"/>
</dbReference>
<feature type="domain" description="Dynein heavy chain AAA lid" evidence="4">
    <location>
        <begin position="676"/>
        <end position="812"/>
    </location>
</feature>